<keyword evidence="3" id="KW-1185">Reference proteome</keyword>
<dbReference type="InterPro" id="IPR048394">
    <property type="entry name" value="FakA-like_M"/>
</dbReference>
<dbReference type="Gene3D" id="1.25.40.340">
    <property type="match status" value="1"/>
</dbReference>
<accession>A0A365H066</accession>
<dbReference type="Proteomes" id="UP000251891">
    <property type="component" value="Unassembled WGS sequence"/>
</dbReference>
<dbReference type="Pfam" id="PF21645">
    <property type="entry name" value="FakA-like_M"/>
    <property type="match status" value="1"/>
</dbReference>
<evidence type="ECO:0000259" key="1">
    <source>
        <dbReference type="PROSITE" id="PS51480"/>
    </source>
</evidence>
<dbReference type="OrthoDB" id="9760324at2"/>
<dbReference type="NCBIfam" id="TIGR03599">
    <property type="entry name" value="YloV"/>
    <property type="match status" value="1"/>
</dbReference>
<dbReference type="SMART" id="SM01120">
    <property type="entry name" value="Dak2"/>
    <property type="match status" value="1"/>
</dbReference>
<keyword evidence="2" id="KW-0808">Transferase</keyword>
<feature type="domain" description="DhaL" evidence="1">
    <location>
        <begin position="11"/>
        <end position="199"/>
    </location>
</feature>
<dbReference type="InterPro" id="IPR019986">
    <property type="entry name" value="YloV-like"/>
</dbReference>
<proteinExistence type="predicted"/>
<dbReference type="InterPro" id="IPR050270">
    <property type="entry name" value="DegV_domain_contain"/>
</dbReference>
<dbReference type="InterPro" id="IPR033470">
    <property type="entry name" value="FakA-like_C"/>
</dbReference>
<keyword evidence="2" id="KW-0418">Kinase</keyword>
<dbReference type="InterPro" id="IPR004007">
    <property type="entry name" value="DhaL_dom"/>
</dbReference>
<dbReference type="PANTHER" id="PTHR33434:SF4">
    <property type="entry name" value="PHOSPHATASE PROTEIN"/>
    <property type="match status" value="1"/>
</dbReference>
<name>A0A365H066_9ACTN</name>
<dbReference type="Pfam" id="PF02734">
    <property type="entry name" value="Dak2"/>
    <property type="match status" value="1"/>
</dbReference>
<dbReference type="PROSITE" id="PS51480">
    <property type="entry name" value="DHAL"/>
    <property type="match status" value="1"/>
</dbReference>
<dbReference type="EMBL" id="QLYX01000013">
    <property type="protein sequence ID" value="RAY12457.1"/>
    <property type="molecule type" value="Genomic_DNA"/>
</dbReference>
<dbReference type="AlphaFoldDB" id="A0A365H066"/>
<reference evidence="2 3" key="1">
    <citation type="submission" date="2018-06" db="EMBL/GenBank/DDBJ databases">
        <title>Actinomadura craniellae sp. nov. isolated from marine sponge Craniella sp.</title>
        <authorList>
            <person name="Li L."/>
            <person name="Xu Q.H."/>
            <person name="Lin H.W."/>
            <person name="Lu Y.H."/>
        </authorList>
    </citation>
    <scope>NUCLEOTIDE SEQUENCE [LARGE SCALE GENOMIC DNA]</scope>
    <source>
        <strain evidence="2 3">LHW63021</strain>
    </source>
</reference>
<dbReference type="Pfam" id="PF13684">
    <property type="entry name" value="FakA-like_C"/>
    <property type="match status" value="1"/>
</dbReference>
<dbReference type="SUPFAM" id="SSF101473">
    <property type="entry name" value="DhaL-like"/>
    <property type="match status" value="1"/>
</dbReference>
<sequence length="526" mass="52901">MSGVLDVLDAVALRRWAGLAAEALGRTRGEIDAINVFPVADGDTGTNLHLTVRAAAEAAGELPPGAGTAAVWQALARGALLGARGNSGVILSQVFRGLAESTGGPADGAALSAALRHAAGLAREAVEHPVEGTILSVLQAAAAECERAGPDLAAVARAAAAGARRALRRTTGQLDALARSGVVDAGAAGLCVVLDALAAVVTAEFPERYEVPARTLSPAPLGPPAGPGYEVMYLLDAPDRAIPALREALDRLGDSLVVVGGGGLWNVHVHVDDAGAAIEAGLAAGRAHRIRVSYLQAAAGEAGRPPCTGRGVVAVTAAGGLAALFEEAGARVVRREPGAVPSVAVLLEAMLAAGDEVAVLPNGPDVLAVAEAAAERARDSGVRLAVVPTRASVQGLAALAVHDALRRFDEDVIAMTRAAGATRFAHLEIAGAEAFTTVGVCRPGDVLGMIEGDVAVIGARADEVAWSVLDRMLSGGGELVTIIFGAHAPPGLAGALEGRLREARPGVEVVVYAGGQERCPLLIGVE</sequence>
<comment type="caution">
    <text evidence="2">The sequence shown here is derived from an EMBL/GenBank/DDBJ whole genome shotgun (WGS) entry which is preliminary data.</text>
</comment>
<evidence type="ECO:0000313" key="2">
    <source>
        <dbReference type="EMBL" id="RAY12457.1"/>
    </source>
</evidence>
<dbReference type="GO" id="GO:0004371">
    <property type="term" value="F:glycerone kinase activity"/>
    <property type="evidence" value="ECO:0007669"/>
    <property type="project" value="InterPro"/>
</dbReference>
<dbReference type="GO" id="GO:0006071">
    <property type="term" value="P:glycerol metabolic process"/>
    <property type="evidence" value="ECO:0007669"/>
    <property type="project" value="InterPro"/>
</dbReference>
<dbReference type="SMART" id="SM01121">
    <property type="entry name" value="Dak1_2"/>
    <property type="match status" value="1"/>
</dbReference>
<dbReference type="InterPro" id="IPR036117">
    <property type="entry name" value="DhaL_dom_sf"/>
</dbReference>
<evidence type="ECO:0000313" key="3">
    <source>
        <dbReference type="Proteomes" id="UP000251891"/>
    </source>
</evidence>
<organism evidence="2 3">
    <name type="scientific">Actinomadura craniellae</name>
    <dbReference type="NCBI Taxonomy" id="2231787"/>
    <lineage>
        <taxon>Bacteria</taxon>
        <taxon>Bacillati</taxon>
        <taxon>Actinomycetota</taxon>
        <taxon>Actinomycetes</taxon>
        <taxon>Streptosporangiales</taxon>
        <taxon>Thermomonosporaceae</taxon>
        <taxon>Actinomadura</taxon>
    </lineage>
</organism>
<protein>
    <submittedName>
        <fullName evidence="2">Dihydroxyacetone kinase</fullName>
    </submittedName>
</protein>
<dbReference type="RefSeq" id="WP_111870514.1">
    <property type="nucleotide sequence ID" value="NZ_QLYX01000013.1"/>
</dbReference>
<dbReference type="PANTHER" id="PTHR33434">
    <property type="entry name" value="DEGV DOMAIN-CONTAINING PROTEIN DR_1986-RELATED"/>
    <property type="match status" value="1"/>
</dbReference>
<gene>
    <name evidence="2" type="ORF">DPM19_25290</name>
</gene>